<evidence type="ECO:0000313" key="7">
    <source>
        <dbReference type="Proteomes" id="UP000596252"/>
    </source>
</evidence>
<evidence type="ECO:0000256" key="3">
    <source>
        <dbReference type="ARBA" id="ARBA00023125"/>
    </source>
</evidence>
<dbReference type="CDD" id="cd08438">
    <property type="entry name" value="PBP2_CidR"/>
    <property type="match status" value="1"/>
</dbReference>
<dbReference type="SUPFAM" id="SSF53850">
    <property type="entry name" value="Periplasmic binding protein-like II"/>
    <property type="match status" value="1"/>
</dbReference>
<protein>
    <submittedName>
        <fullName evidence="6">LysR family transcriptional regulator</fullName>
    </submittedName>
</protein>
<gene>
    <name evidence="6" type="ORF">JQC75_02710</name>
</gene>
<feature type="domain" description="HTH lysR-type" evidence="5">
    <location>
        <begin position="3"/>
        <end position="60"/>
    </location>
</feature>
<keyword evidence="3" id="KW-0238">DNA-binding</keyword>
<dbReference type="InterPro" id="IPR036390">
    <property type="entry name" value="WH_DNA-bd_sf"/>
</dbReference>
<dbReference type="InterPro" id="IPR036388">
    <property type="entry name" value="WH-like_DNA-bd_sf"/>
</dbReference>
<dbReference type="InterPro" id="IPR000847">
    <property type="entry name" value="LysR_HTH_N"/>
</dbReference>
<evidence type="ECO:0000313" key="6">
    <source>
        <dbReference type="EMBL" id="QRH02354.1"/>
    </source>
</evidence>
<evidence type="ECO:0000256" key="4">
    <source>
        <dbReference type="ARBA" id="ARBA00023163"/>
    </source>
</evidence>
<accession>A0ABX7G4T6</accession>
<evidence type="ECO:0000256" key="2">
    <source>
        <dbReference type="ARBA" id="ARBA00023015"/>
    </source>
</evidence>
<dbReference type="RefSeq" id="WP_203325970.1">
    <property type="nucleotide sequence ID" value="NZ_CP069213.1"/>
</dbReference>
<dbReference type="PANTHER" id="PTHR30419">
    <property type="entry name" value="HTH-TYPE TRANSCRIPTIONAL REGULATOR YBHD"/>
    <property type="match status" value="1"/>
</dbReference>
<keyword evidence="7" id="KW-1185">Reference proteome</keyword>
<keyword evidence="4" id="KW-0804">Transcription</keyword>
<evidence type="ECO:0000259" key="5">
    <source>
        <dbReference type="PROSITE" id="PS50931"/>
    </source>
</evidence>
<dbReference type="EMBL" id="CP069213">
    <property type="protein sequence ID" value="QRH02354.1"/>
    <property type="molecule type" value="Genomic_DNA"/>
</dbReference>
<dbReference type="InterPro" id="IPR005119">
    <property type="entry name" value="LysR_subst-bd"/>
</dbReference>
<comment type="similarity">
    <text evidence="1">Belongs to the LysR transcriptional regulatory family.</text>
</comment>
<keyword evidence="2" id="KW-0805">Transcription regulation</keyword>
<reference evidence="6 7" key="1">
    <citation type="journal article" date="2012" name="Antonie Van Leeuwenhoek">
        <title>Shewanella litorisediminis sp. nov., a gammaproteobacterium isolated from a tidal flat sediment.</title>
        <authorList>
            <person name="Lee M.H."/>
            <person name="Yoon J.H."/>
        </authorList>
    </citation>
    <scope>NUCLEOTIDE SEQUENCE [LARGE SCALE GENOMIC DNA]</scope>
    <source>
        <strain evidence="6 7">SMK1-12</strain>
    </source>
</reference>
<name>A0ABX7G4T6_9GAMM</name>
<sequence length="302" mass="33533">MNIPIKNLHCFVTLAETGSFTRAAEKLHLTQPTLSKMLQRLEDHWQQQLIIRNNQKLSLTQAGELLLEHAREILGQWHLLEEDLANLRGVQRGYLRLGVCPMMSSLVIELLTAFRARYPGVRLEMFEYGGFGCEKALLANNLDIAFTALPATHADELTAQPLTAYPLLACLPAGHKLAEKAALDWRDFGSHPFIMYNQDFALAKLLDSLARNAGVELNVAYRSGQWDFLASMVEANMGLAILPAPICEKLTDKVLCFRPLSGGHTWDLALIWRSHLHLTPAAAAFLALSRDRGQATGDPAAK</sequence>
<proteinExistence type="inferred from homology"/>
<dbReference type="Gene3D" id="1.10.10.10">
    <property type="entry name" value="Winged helix-like DNA-binding domain superfamily/Winged helix DNA-binding domain"/>
    <property type="match status" value="1"/>
</dbReference>
<dbReference type="PROSITE" id="PS50931">
    <property type="entry name" value="HTH_LYSR"/>
    <property type="match status" value="1"/>
</dbReference>
<dbReference type="PANTHER" id="PTHR30419:SF8">
    <property type="entry name" value="NITROGEN ASSIMILATION TRANSCRIPTIONAL ACTIVATOR-RELATED"/>
    <property type="match status" value="1"/>
</dbReference>
<dbReference type="Gene3D" id="3.40.190.290">
    <property type="match status" value="1"/>
</dbReference>
<dbReference type="PRINTS" id="PR00039">
    <property type="entry name" value="HTHLYSR"/>
</dbReference>
<organism evidence="6 7">
    <name type="scientific">Shewanella litorisediminis</name>
    <dbReference type="NCBI Taxonomy" id="1173586"/>
    <lineage>
        <taxon>Bacteria</taxon>
        <taxon>Pseudomonadati</taxon>
        <taxon>Pseudomonadota</taxon>
        <taxon>Gammaproteobacteria</taxon>
        <taxon>Alteromonadales</taxon>
        <taxon>Shewanellaceae</taxon>
        <taxon>Shewanella</taxon>
    </lineage>
</organism>
<dbReference type="InterPro" id="IPR050950">
    <property type="entry name" value="HTH-type_LysR_regulators"/>
</dbReference>
<dbReference type="Pfam" id="PF03466">
    <property type="entry name" value="LysR_substrate"/>
    <property type="match status" value="1"/>
</dbReference>
<evidence type="ECO:0000256" key="1">
    <source>
        <dbReference type="ARBA" id="ARBA00009437"/>
    </source>
</evidence>
<dbReference type="Pfam" id="PF00126">
    <property type="entry name" value="HTH_1"/>
    <property type="match status" value="1"/>
</dbReference>
<dbReference type="SUPFAM" id="SSF46785">
    <property type="entry name" value="Winged helix' DNA-binding domain"/>
    <property type="match status" value="1"/>
</dbReference>
<dbReference type="Proteomes" id="UP000596252">
    <property type="component" value="Chromosome"/>
</dbReference>